<dbReference type="HOGENOM" id="CLU_107714_1_0_1"/>
<organism evidence="1 2">
    <name type="scientific">Capronia epimyces CBS 606.96</name>
    <dbReference type="NCBI Taxonomy" id="1182542"/>
    <lineage>
        <taxon>Eukaryota</taxon>
        <taxon>Fungi</taxon>
        <taxon>Dikarya</taxon>
        <taxon>Ascomycota</taxon>
        <taxon>Pezizomycotina</taxon>
        <taxon>Eurotiomycetes</taxon>
        <taxon>Chaetothyriomycetidae</taxon>
        <taxon>Chaetothyriales</taxon>
        <taxon>Herpotrichiellaceae</taxon>
        <taxon>Capronia</taxon>
    </lineage>
</organism>
<sequence length="153" mass="16381">MPYTTEGTAWPTSVTLPDSIKDLIAVFYTLADDKSADAGPRMAKEIFTADAHFGGATAVHKGSEDIAHSRVNAWKTVTSRRHVVKKVFAHDAAGHDLLLLAELEQGFVNGKSLLSPFVVHVVVDADSVKAGSPRFSYMQVYADTAPVIAALKG</sequence>
<reference evidence="1 2" key="1">
    <citation type="submission" date="2013-03" db="EMBL/GenBank/DDBJ databases">
        <title>The Genome Sequence of Capronia epimyces CBS 606.96.</title>
        <authorList>
            <consortium name="The Broad Institute Genomics Platform"/>
            <person name="Cuomo C."/>
            <person name="de Hoog S."/>
            <person name="Gorbushina A."/>
            <person name="Walker B."/>
            <person name="Young S.K."/>
            <person name="Zeng Q."/>
            <person name="Gargeya S."/>
            <person name="Fitzgerald M."/>
            <person name="Haas B."/>
            <person name="Abouelleil A."/>
            <person name="Allen A.W."/>
            <person name="Alvarado L."/>
            <person name="Arachchi H.M."/>
            <person name="Berlin A.M."/>
            <person name="Chapman S.B."/>
            <person name="Gainer-Dewar J."/>
            <person name="Goldberg J."/>
            <person name="Griggs A."/>
            <person name="Gujja S."/>
            <person name="Hansen M."/>
            <person name="Howarth C."/>
            <person name="Imamovic A."/>
            <person name="Ireland A."/>
            <person name="Larimer J."/>
            <person name="McCowan C."/>
            <person name="Murphy C."/>
            <person name="Pearson M."/>
            <person name="Poon T.W."/>
            <person name="Priest M."/>
            <person name="Roberts A."/>
            <person name="Saif S."/>
            <person name="Shea T."/>
            <person name="Sisk P."/>
            <person name="Sykes S."/>
            <person name="Wortman J."/>
            <person name="Nusbaum C."/>
            <person name="Birren B."/>
        </authorList>
    </citation>
    <scope>NUCLEOTIDE SEQUENCE [LARGE SCALE GENOMIC DNA]</scope>
    <source>
        <strain evidence="1 2">CBS 606.96</strain>
    </source>
</reference>
<keyword evidence="2" id="KW-1185">Reference proteome</keyword>
<evidence type="ECO:0008006" key="3">
    <source>
        <dbReference type="Google" id="ProtNLM"/>
    </source>
</evidence>
<proteinExistence type="predicted"/>
<dbReference type="GeneID" id="19172298"/>
<name>W9YC69_9EURO</name>
<comment type="caution">
    <text evidence="1">The sequence shown here is derived from an EMBL/GenBank/DDBJ whole genome shotgun (WGS) entry which is preliminary data.</text>
</comment>
<dbReference type="AlphaFoldDB" id="W9YC69"/>
<dbReference type="RefSeq" id="XP_007736498.1">
    <property type="nucleotide sequence ID" value="XM_007738308.1"/>
</dbReference>
<dbReference type="eggNOG" id="ENOG502RWCB">
    <property type="taxonomic scope" value="Eukaryota"/>
</dbReference>
<accession>W9YC69</accession>
<dbReference type="OrthoDB" id="3468019at2759"/>
<gene>
    <name evidence="1" type="ORF">A1O3_08209</name>
</gene>
<protein>
    <recommendedName>
        <fullName evidence="3">SnoaL-like domain-containing protein</fullName>
    </recommendedName>
</protein>
<evidence type="ECO:0000313" key="2">
    <source>
        <dbReference type="Proteomes" id="UP000019478"/>
    </source>
</evidence>
<dbReference type="Proteomes" id="UP000019478">
    <property type="component" value="Unassembled WGS sequence"/>
</dbReference>
<evidence type="ECO:0000313" key="1">
    <source>
        <dbReference type="EMBL" id="EXJ79924.1"/>
    </source>
</evidence>
<dbReference type="EMBL" id="AMGY01000007">
    <property type="protein sequence ID" value="EXJ79924.1"/>
    <property type="molecule type" value="Genomic_DNA"/>
</dbReference>